<dbReference type="STRING" id="158441.A0A226DU48"/>
<dbReference type="OMA" id="STWLIIM"/>
<reference evidence="3 4" key="1">
    <citation type="submission" date="2015-12" db="EMBL/GenBank/DDBJ databases">
        <title>The genome of Folsomia candida.</title>
        <authorList>
            <person name="Faddeeva A."/>
            <person name="Derks M.F."/>
            <person name="Anvar Y."/>
            <person name="Smit S."/>
            <person name="Van Straalen N."/>
            <person name="Roelofs D."/>
        </authorList>
    </citation>
    <scope>NUCLEOTIDE SEQUENCE [LARGE SCALE GENOMIC DNA]</scope>
    <source>
        <strain evidence="3 4">VU population</strain>
        <tissue evidence="3">Whole body</tissue>
    </source>
</reference>
<dbReference type="EMBL" id="LNIX01000011">
    <property type="protein sequence ID" value="OXA49012.1"/>
    <property type="molecule type" value="Genomic_DNA"/>
</dbReference>
<dbReference type="GO" id="GO:0042811">
    <property type="term" value="P:pheromone biosynthetic process"/>
    <property type="evidence" value="ECO:0007669"/>
    <property type="project" value="UniProtKB-ARBA"/>
</dbReference>
<dbReference type="SUPFAM" id="SSF48576">
    <property type="entry name" value="Terpenoid synthases"/>
    <property type="match status" value="1"/>
</dbReference>
<dbReference type="PANTHER" id="PTHR12001">
    <property type="entry name" value="GERANYLGERANYL PYROPHOSPHATE SYNTHASE"/>
    <property type="match status" value="1"/>
</dbReference>
<name>A0A226DU48_FOLCA</name>
<dbReference type="GO" id="GO:0046872">
    <property type="term" value="F:metal ion binding"/>
    <property type="evidence" value="ECO:0007669"/>
    <property type="project" value="UniProtKB-KW"/>
</dbReference>
<evidence type="ECO:0000256" key="2">
    <source>
        <dbReference type="ARBA" id="ARBA00022842"/>
    </source>
</evidence>
<evidence type="ECO:0000313" key="4">
    <source>
        <dbReference type="Proteomes" id="UP000198287"/>
    </source>
</evidence>
<keyword evidence="4" id="KW-1185">Reference proteome</keyword>
<dbReference type="Pfam" id="PF00348">
    <property type="entry name" value="polyprenyl_synt"/>
    <property type="match status" value="1"/>
</dbReference>
<organism evidence="3 4">
    <name type="scientific">Folsomia candida</name>
    <name type="common">Springtail</name>
    <dbReference type="NCBI Taxonomy" id="158441"/>
    <lineage>
        <taxon>Eukaryota</taxon>
        <taxon>Metazoa</taxon>
        <taxon>Ecdysozoa</taxon>
        <taxon>Arthropoda</taxon>
        <taxon>Hexapoda</taxon>
        <taxon>Collembola</taxon>
        <taxon>Entomobryomorpha</taxon>
        <taxon>Isotomoidea</taxon>
        <taxon>Isotomidae</taxon>
        <taxon>Proisotominae</taxon>
        <taxon>Folsomia</taxon>
    </lineage>
</organism>
<keyword evidence="2" id="KW-0460">Magnesium</keyword>
<dbReference type="InterPro" id="IPR033749">
    <property type="entry name" value="Polyprenyl_synt_CS"/>
</dbReference>
<dbReference type="GO" id="GO:0004659">
    <property type="term" value="F:prenyltransferase activity"/>
    <property type="evidence" value="ECO:0007669"/>
    <property type="project" value="InterPro"/>
</dbReference>
<protein>
    <submittedName>
        <fullName evidence="3">Geranylgeranyl pyrophosphate synthase</fullName>
    </submittedName>
</protein>
<dbReference type="Gene3D" id="1.10.600.10">
    <property type="entry name" value="Farnesyl Diphosphate Synthase"/>
    <property type="match status" value="1"/>
</dbReference>
<keyword evidence="1" id="KW-0479">Metal-binding</keyword>
<dbReference type="InterPro" id="IPR008949">
    <property type="entry name" value="Isoprenoid_synthase_dom_sf"/>
</dbReference>
<sequence length="147" mass="16972">MNASAYVMTDVTHRVHNVFRDANVLLTFVKYVKFIHMSQGMDLYYRDIQCNKDDLKEANIPTEEEYNKILVYKTAGQLMMMATLLGAKSKTGIDVVPLAQIIGHHFQIRDDYLNIMSKQYEEKKGFCDDLVEGKFSLPVIFALHLPY</sequence>
<dbReference type="PANTHER" id="PTHR12001:SF44">
    <property type="entry name" value="GERANYLGERANYL PYROPHOSPHATE SYNTHASE"/>
    <property type="match status" value="1"/>
</dbReference>
<dbReference type="Proteomes" id="UP000198287">
    <property type="component" value="Unassembled WGS sequence"/>
</dbReference>
<dbReference type="InterPro" id="IPR000092">
    <property type="entry name" value="Polyprenyl_synt"/>
</dbReference>
<dbReference type="GO" id="GO:0008299">
    <property type="term" value="P:isoprenoid biosynthetic process"/>
    <property type="evidence" value="ECO:0007669"/>
    <property type="project" value="InterPro"/>
</dbReference>
<proteinExistence type="predicted"/>
<dbReference type="OrthoDB" id="6921389at2759"/>
<dbReference type="AlphaFoldDB" id="A0A226DU48"/>
<accession>A0A226DU48</accession>
<comment type="caution">
    <text evidence="3">The sequence shown here is derived from an EMBL/GenBank/DDBJ whole genome shotgun (WGS) entry which is preliminary data.</text>
</comment>
<gene>
    <name evidence="3" type="ORF">Fcan01_16565</name>
</gene>
<dbReference type="PROSITE" id="PS00444">
    <property type="entry name" value="POLYPRENYL_SYNTHASE_2"/>
    <property type="match status" value="1"/>
</dbReference>
<evidence type="ECO:0000313" key="3">
    <source>
        <dbReference type="EMBL" id="OXA49012.1"/>
    </source>
</evidence>
<evidence type="ECO:0000256" key="1">
    <source>
        <dbReference type="ARBA" id="ARBA00022723"/>
    </source>
</evidence>